<dbReference type="SMART" id="SM01276">
    <property type="entry name" value="M60-like"/>
    <property type="match status" value="1"/>
</dbReference>
<dbReference type="InterPro" id="IPR031161">
    <property type="entry name" value="Peptidase_M60_dom"/>
</dbReference>
<dbReference type="Pfam" id="PF13402">
    <property type="entry name" value="Peptidase_M60"/>
    <property type="match status" value="1"/>
</dbReference>
<dbReference type="SUPFAM" id="SSF49299">
    <property type="entry name" value="PKD domain"/>
    <property type="match status" value="1"/>
</dbReference>
<dbReference type="OrthoDB" id="3954368at2"/>
<accession>A0A521BNU8</accession>
<dbReference type="Gene3D" id="3.40.390.80">
    <property type="entry name" value="Peptidase M60, enhancin-like domain 2"/>
    <property type="match status" value="1"/>
</dbReference>
<keyword evidence="1" id="KW-0677">Repeat</keyword>
<evidence type="ECO:0000256" key="1">
    <source>
        <dbReference type="ARBA" id="ARBA00022737"/>
    </source>
</evidence>
<dbReference type="SMART" id="SM00089">
    <property type="entry name" value="PKD"/>
    <property type="match status" value="1"/>
</dbReference>
<dbReference type="Pfam" id="PF02494">
    <property type="entry name" value="HYR"/>
    <property type="match status" value="2"/>
</dbReference>
<dbReference type="Pfam" id="PF00754">
    <property type="entry name" value="F5_F8_type_C"/>
    <property type="match status" value="1"/>
</dbReference>
<feature type="domain" description="HYR" evidence="2">
    <location>
        <begin position="1318"/>
        <end position="1401"/>
    </location>
</feature>
<evidence type="ECO:0000313" key="5">
    <source>
        <dbReference type="Proteomes" id="UP000315971"/>
    </source>
</evidence>
<sequence>MVFFPLFLTIVRNLSMKKFFTLFIAFGLSVTCYLAQAQVNLIAGWDANGKTGSGSEPNKWGWTSNYTGAVWATANSSASGVVLYTAVTHPKSDGTNFNGSIFRYRWDAAYWGGSLSLGKGDGTSTKISPIGLTKDQTYKFSGLYEWWSNGSSIPYRFSISDAPYGGKIIASFDVPAILSTKQKVLYPFNFNFKCPQTGNYYIQVKQTNVNGGSSTLGTLLGLAQLSLTQTTETPTNPGQAIVQQGYPVPVLSSSASQFETGKPLSNTVDGSLFNYYSSPVAQNVLPVTLDYNFSGVGRIDSLAYWPYLGSSTVKRFGSVSVYYSTTADPSSFIKLLDYDFNQSALRGCIALNGPDGLINPATVRIVVNSSNLNPVGCGEMEFLSAIQPSDATEYGCNPKYSADLHMEEKKTIISATSSSFQPGFEISKSFDGNPSTYYNTQYSTNPFPVTINYTLAPGTDKIDYLIYSPRPNGDMVGAVQETEIWYSSADNPSQFTKIMDFNFNAPAADLKVVFAQPLLNPAVIRMIVKTANAGRSVAFSEMAFYKDAINTPNPYPTVFKDDLLSGLNATVTQADINGLPTGFYKSVAQCMLNKTYDTKFRIQSYGAFKNLTTLQNELKTGSYSPFENPTGIYFAEKDTAIVFAEGLTTVPVQLKVRNYQTGAIKSYPLKNGINILALSNGGNSYVSYYSDDYVTLPKVKVHIASGLVNGYYDIATTTAEEWREIAARPVSEMIDLKGKHVNLLYPISELVKYNPNDVKPLVALYDSLVNIEWEQMGLYKYNRLYGNRMFGEADTKSFSWFAGSLGAHFSGSTNATCDPAGILANPWGVAHEFGHVNQIRPGLRWAGTAEVTNNIYSAVVNYQMAPQSSYLETKTVSDGYYNIEESGSGSVAGNSMPGGRYNAFLNNALLKKQVWLYQYGPDCGNGTTWQTTGTPADHFVKLIPLWQLVIYYQYVHPEKKDWFKDIAEKMRTEDQSGFSDGQLILNFMKNTCDAVKEDLTEFFTKTGMLRAVDRDMTDYGSYHITITVEDSIALSNYIRSKNYPKPESPVLQYLSINSLNAYKNKLAVQGTVPGEGCAYTFVSNELNGYKNYVTVDHSVWKNVAVYETYAGPALKRLTMVGSGFADNSKTRVYYPTGATSIYAVGWDGTRTLVYGVSVAIVEPKAGTIEKNATTIKAKVEGNVSNVKFYINGEEKATVFQSPYQWDWTNIAPGKYGIQLKATDYSGLSILSDSVVVTVKDATAPVITCLDSIVVHNDADQCVAIVNFAVTAIDDFGQATITYSQNPGTIFPVGTTIVTVTATDEADNRSTCSFPVTVKDVTAPVITAPEAIIADNDDGQNGAVVTFTAPVGTDNCTGAVTTQTAGLPSGSFFPVGTTTNTFVVTDGAGNTSTCAFTVTVTDTQAPLIAIAESNQVLCYNPNGSYTVDNIVASDNVGVKKVSYQISGATNRTGTGVNASGSYNLGISTITWTVTDLAGNTSTAQISITVNSPITTSVADVYAVNPGGDANTIYLGYGPSSLTLTAQASGGSAPYTYAWSNGATSASAVVNPTAVGVHDFTVTVTDAKGCVTTFTKQVIVRDIRSAVDKVFICHNGTTSSISVSAVQAHLNHGDKLGECGLNLYANSKESLPAAESTVVAYPNPFDKVLSIKLPMATEGQTVNYEIYDVIYNRLVMKSQATASSGQINIAQAASLASGQYMIKISVGQQIIAIRIMK</sequence>
<evidence type="ECO:0000259" key="3">
    <source>
        <dbReference type="PROSITE" id="PS51723"/>
    </source>
</evidence>
<gene>
    <name evidence="4" type="ORF">SAMN06265350_102377</name>
</gene>
<dbReference type="CDD" id="cd00146">
    <property type="entry name" value="PKD"/>
    <property type="match status" value="1"/>
</dbReference>
<dbReference type="Pfam" id="PF17957">
    <property type="entry name" value="Big_7"/>
    <property type="match status" value="1"/>
</dbReference>
<dbReference type="Gene3D" id="2.60.120.260">
    <property type="entry name" value="Galactose-binding domain-like"/>
    <property type="match status" value="2"/>
</dbReference>
<feature type="domain" description="HYR" evidence="2">
    <location>
        <begin position="1239"/>
        <end position="1317"/>
    </location>
</feature>
<dbReference type="InterPro" id="IPR008979">
    <property type="entry name" value="Galactose-bd-like_sf"/>
</dbReference>
<proteinExistence type="predicted"/>
<dbReference type="SUPFAM" id="SSF49785">
    <property type="entry name" value="Galactose-binding domain-like"/>
    <property type="match status" value="2"/>
</dbReference>
<name>A0A521BNU8_9SPHI</name>
<dbReference type="PROSITE" id="PS51723">
    <property type="entry name" value="PEPTIDASE_M60"/>
    <property type="match status" value="1"/>
</dbReference>
<dbReference type="InterPro" id="IPR013783">
    <property type="entry name" value="Ig-like_fold"/>
</dbReference>
<evidence type="ECO:0000259" key="2">
    <source>
        <dbReference type="PROSITE" id="PS50825"/>
    </source>
</evidence>
<dbReference type="NCBIfam" id="TIGR04183">
    <property type="entry name" value="Por_Secre_tail"/>
    <property type="match status" value="1"/>
</dbReference>
<dbReference type="InterPro" id="IPR042279">
    <property type="entry name" value="Pep_M60_3"/>
</dbReference>
<dbReference type="InterPro" id="IPR003410">
    <property type="entry name" value="HYR_dom"/>
</dbReference>
<feature type="domain" description="Peptidase M60" evidence="3">
    <location>
        <begin position="625"/>
        <end position="953"/>
    </location>
</feature>
<dbReference type="Proteomes" id="UP000315971">
    <property type="component" value="Unassembled WGS sequence"/>
</dbReference>
<dbReference type="Gene3D" id="2.60.120.1250">
    <property type="entry name" value="Peptidase M60, enhancin-like domain 1"/>
    <property type="match status" value="1"/>
</dbReference>
<dbReference type="PANTHER" id="PTHR24273">
    <property type="entry name" value="FI04643P-RELATED"/>
    <property type="match status" value="1"/>
</dbReference>
<dbReference type="EMBL" id="FXSZ01000002">
    <property type="protein sequence ID" value="SMO48786.1"/>
    <property type="molecule type" value="Genomic_DNA"/>
</dbReference>
<organism evidence="4 5">
    <name type="scientific">Solitalea koreensis</name>
    <dbReference type="NCBI Taxonomy" id="543615"/>
    <lineage>
        <taxon>Bacteria</taxon>
        <taxon>Pseudomonadati</taxon>
        <taxon>Bacteroidota</taxon>
        <taxon>Sphingobacteriia</taxon>
        <taxon>Sphingobacteriales</taxon>
        <taxon>Sphingobacteriaceae</taxon>
        <taxon>Solitalea</taxon>
    </lineage>
</organism>
<dbReference type="Gene3D" id="2.60.40.740">
    <property type="match status" value="1"/>
</dbReference>
<reference evidence="4 5" key="1">
    <citation type="submission" date="2017-05" db="EMBL/GenBank/DDBJ databases">
        <authorList>
            <person name="Varghese N."/>
            <person name="Submissions S."/>
        </authorList>
    </citation>
    <scope>NUCLEOTIDE SEQUENCE [LARGE SCALE GENOMIC DNA]</scope>
    <source>
        <strain evidence="4 5">DSM 21342</strain>
    </source>
</reference>
<dbReference type="Pfam" id="PF18962">
    <property type="entry name" value="Por_Secre_tail"/>
    <property type="match status" value="1"/>
</dbReference>
<protein>
    <submittedName>
        <fullName evidence="4">Por secretion system C-terminal sorting domain-containing protein</fullName>
    </submittedName>
</protein>
<dbReference type="Gene3D" id="1.10.390.30">
    <property type="entry name" value="Peptidase M60, enhancin-like domain 3"/>
    <property type="match status" value="1"/>
</dbReference>
<dbReference type="InterPro" id="IPR026444">
    <property type="entry name" value="Secre_tail"/>
</dbReference>
<dbReference type="InterPro" id="IPR022409">
    <property type="entry name" value="PKD/Chitinase_dom"/>
</dbReference>
<evidence type="ECO:0000313" key="4">
    <source>
        <dbReference type="EMBL" id="SMO48786.1"/>
    </source>
</evidence>
<dbReference type="PROSITE" id="PS50825">
    <property type="entry name" value="HYR"/>
    <property type="match status" value="2"/>
</dbReference>
<dbReference type="InterPro" id="IPR035986">
    <property type="entry name" value="PKD_dom_sf"/>
</dbReference>
<dbReference type="PANTHER" id="PTHR24273:SF32">
    <property type="entry name" value="HYALIN"/>
    <property type="match status" value="1"/>
</dbReference>
<keyword evidence="5" id="KW-1185">Reference proteome</keyword>
<dbReference type="Gene3D" id="2.60.40.10">
    <property type="entry name" value="Immunoglobulins"/>
    <property type="match status" value="1"/>
</dbReference>
<dbReference type="InterPro" id="IPR000421">
    <property type="entry name" value="FA58C"/>
</dbReference>